<name>A0ABQ6R7A6_9STAP</name>
<evidence type="ECO:0000313" key="2">
    <source>
        <dbReference type="EMBL" id="KAA1038367.1"/>
    </source>
</evidence>
<dbReference type="RefSeq" id="WP_149459461.1">
    <property type="nucleotide sequence ID" value="NZ_SCWC02000006.1"/>
</dbReference>
<keyword evidence="3" id="KW-1185">Reference proteome</keyword>
<comment type="caution">
    <text evidence="2">The sequence shown here is derived from an EMBL/GenBank/DDBJ whole genome shotgun (WGS) entry which is preliminary data.</text>
</comment>
<dbReference type="Proteomes" id="UP000295735">
    <property type="component" value="Unassembled WGS sequence"/>
</dbReference>
<gene>
    <name evidence="2" type="ORF">ERX35_008445</name>
</gene>
<dbReference type="EMBL" id="SCWC02000006">
    <property type="protein sequence ID" value="KAA1038367.1"/>
    <property type="molecule type" value="Genomic_DNA"/>
</dbReference>
<dbReference type="InterPro" id="IPR037401">
    <property type="entry name" value="SnoaL-like"/>
</dbReference>
<protein>
    <recommendedName>
        <fullName evidence="1">SnoaL-like domain-containing protein</fullName>
    </recommendedName>
</protein>
<reference evidence="2 3" key="1">
    <citation type="submission" date="2019-09" db="EMBL/GenBank/DDBJ databases">
        <authorList>
            <person name="Mazhar S."/>
            <person name="Altermann E."/>
            <person name="Hill C."/>
            <person name="Mcauliffe O."/>
        </authorList>
    </citation>
    <scope>NUCLEOTIDE SEQUENCE [LARGE SCALE GENOMIC DNA]</scope>
    <source>
        <strain evidence="2 3">ATCC 51831</strain>
    </source>
</reference>
<proteinExistence type="predicted"/>
<evidence type="ECO:0000313" key="3">
    <source>
        <dbReference type="Proteomes" id="UP000295735"/>
    </source>
</evidence>
<sequence>MTYLHMLMACQHQNIDEIMSMMDEETRVHIIRQDGSELKLSYHEISRWLEPIFEDNHTWDFDLIHKTERSDEDIIIVHASREKEAGQETSESLWIMTFTEEDGHHLLKRVYVEKLKSFD</sequence>
<evidence type="ECO:0000259" key="1">
    <source>
        <dbReference type="Pfam" id="PF13474"/>
    </source>
</evidence>
<organism evidence="2 3">
    <name type="scientific">Macrococcus equipercicus</name>
    <dbReference type="NCBI Taxonomy" id="69967"/>
    <lineage>
        <taxon>Bacteria</taxon>
        <taxon>Bacillati</taxon>
        <taxon>Bacillota</taxon>
        <taxon>Bacilli</taxon>
        <taxon>Bacillales</taxon>
        <taxon>Staphylococcaceae</taxon>
        <taxon>Macrococcus</taxon>
    </lineage>
</organism>
<feature type="domain" description="SnoaL-like" evidence="1">
    <location>
        <begin position="6"/>
        <end position="87"/>
    </location>
</feature>
<dbReference type="Pfam" id="PF13474">
    <property type="entry name" value="SnoaL_3"/>
    <property type="match status" value="1"/>
</dbReference>
<accession>A0ABQ6R7A6</accession>